<evidence type="ECO:0000313" key="6">
    <source>
        <dbReference type="EMBL" id="MBE9661382.1"/>
    </source>
</evidence>
<dbReference type="GO" id="GO:0046872">
    <property type="term" value="F:metal ion binding"/>
    <property type="evidence" value="ECO:0007669"/>
    <property type="project" value="UniProtKB-KW"/>
</dbReference>
<dbReference type="InterPro" id="IPR023198">
    <property type="entry name" value="PGP-like_dom2"/>
</dbReference>
<keyword evidence="7" id="KW-1185">Reference proteome</keyword>
<reference evidence="6" key="1">
    <citation type="submission" date="2020-10" db="EMBL/GenBank/DDBJ databases">
        <title>Mucilaginibacter mali sp. nov., isolated from rhizosphere soil of apple orchard.</title>
        <authorList>
            <person name="Lee J.-S."/>
            <person name="Kim H.S."/>
            <person name="Kim J.-S."/>
        </authorList>
    </citation>
    <scope>NUCLEOTIDE SEQUENCE</scope>
    <source>
        <strain evidence="6">KCTC 22746</strain>
    </source>
</reference>
<gene>
    <name evidence="6" type="ORF">IRJ16_05760</name>
</gene>
<keyword evidence="5" id="KW-0119">Carbohydrate metabolism</keyword>
<dbReference type="PRINTS" id="PR00413">
    <property type="entry name" value="HADHALOGNASE"/>
</dbReference>
<dbReference type="InterPro" id="IPR036412">
    <property type="entry name" value="HAD-like_sf"/>
</dbReference>
<dbReference type="PANTHER" id="PTHR46193">
    <property type="entry name" value="6-PHOSPHOGLUCONATE PHOSPHATASE"/>
    <property type="match status" value="1"/>
</dbReference>
<comment type="cofactor">
    <cofactor evidence="1">
        <name>Mg(2+)</name>
        <dbReference type="ChEBI" id="CHEBI:18420"/>
    </cofactor>
</comment>
<sequence>MQHPYKAFIFDLNGTMVNDMEFHQRAWTDILNNELGGNFSDAEIKQNMYGKNPEVLVRMFGKGKFTDEEMEALSMKKEKAYQDVYLPHLRLVPGLQEFLDKAYAANIPMAIGSAAIPFNINFVLDNLNIRKYFKAIVSANEVEVSKPHPETFLKAAEQMMVSPADCLVFEDVPKGAETAKNAGMPCVILTTTHHPEEFAGMDNVIHLSPDLTGEFFDELIK</sequence>
<comment type="caution">
    <text evidence="6">The sequence shown here is derived from an EMBL/GenBank/DDBJ whole genome shotgun (WGS) entry which is preliminary data.</text>
</comment>
<dbReference type="CDD" id="cd07505">
    <property type="entry name" value="HAD_BPGM-like"/>
    <property type="match status" value="1"/>
</dbReference>
<dbReference type="NCBIfam" id="TIGR01509">
    <property type="entry name" value="HAD-SF-IA-v3"/>
    <property type="match status" value="1"/>
</dbReference>
<dbReference type="Gene3D" id="1.10.150.240">
    <property type="entry name" value="Putative phosphatase, domain 2"/>
    <property type="match status" value="1"/>
</dbReference>
<dbReference type="PANTHER" id="PTHR46193:SF18">
    <property type="entry name" value="HEXITOL PHOSPHATASE B"/>
    <property type="match status" value="1"/>
</dbReference>
<dbReference type="InterPro" id="IPR041492">
    <property type="entry name" value="HAD_2"/>
</dbReference>
<dbReference type="InterPro" id="IPR006439">
    <property type="entry name" value="HAD-SF_hydro_IA"/>
</dbReference>
<evidence type="ECO:0000256" key="2">
    <source>
        <dbReference type="ARBA" id="ARBA00006171"/>
    </source>
</evidence>
<organism evidence="6 7">
    <name type="scientific">Mucilaginibacter myungsuensis</name>
    <dbReference type="NCBI Taxonomy" id="649104"/>
    <lineage>
        <taxon>Bacteria</taxon>
        <taxon>Pseudomonadati</taxon>
        <taxon>Bacteroidota</taxon>
        <taxon>Sphingobacteriia</taxon>
        <taxon>Sphingobacteriales</taxon>
        <taxon>Sphingobacteriaceae</taxon>
        <taxon>Mucilaginibacter</taxon>
    </lineage>
</organism>
<evidence type="ECO:0000256" key="3">
    <source>
        <dbReference type="ARBA" id="ARBA00022723"/>
    </source>
</evidence>
<keyword evidence="3" id="KW-0479">Metal-binding</keyword>
<dbReference type="AlphaFoldDB" id="A0A929KV92"/>
<evidence type="ECO:0000256" key="4">
    <source>
        <dbReference type="ARBA" id="ARBA00022842"/>
    </source>
</evidence>
<proteinExistence type="inferred from homology"/>
<accession>A0A929KV92</accession>
<dbReference type="SUPFAM" id="SSF56784">
    <property type="entry name" value="HAD-like"/>
    <property type="match status" value="1"/>
</dbReference>
<dbReference type="Pfam" id="PF13419">
    <property type="entry name" value="HAD_2"/>
    <property type="match status" value="1"/>
</dbReference>
<comment type="similarity">
    <text evidence="2">Belongs to the HAD-like hydrolase superfamily. CbbY/CbbZ/Gph/YieH family.</text>
</comment>
<dbReference type="InterPro" id="IPR051600">
    <property type="entry name" value="Beta-PGM-like"/>
</dbReference>
<evidence type="ECO:0000256" key="5">
    <source>
        <dbReference type="ARBA" id="ARBA00023277"/>
    </source>
</evidence>
<dbReference type="Gene3D" id="3.40.50.1000">
    <property type="entry name" value="HAD superfamily/HAD-like"/>
    <property type="match status" value="1"/>
</dbReference>
<dbReference type="Proteomes" id="UP000622475">
    <property type="component" value="Unassembled WGS sequence"/>
</dbReference>
<evidence type="ECO:0000256" key="1">
    <source>
        <dbReference type="ARBA" id="ARBA00001946"/>
    </source>
</evidence>
<dbReference type="SFLD" id="SFLDG01135">
    <property type="entry name" value="C1.5.6:_HAD__Beta-PGM__Phospha"/>
    <property type="match status" value="1"/>
</dbReference>
<dbReference type="SFLD" id="SFLDS00003">
    <property type="entry name" value="Haloacid_Dehalogenase"/>
    <property type="match status" value="1"/>
</dbReference>
<dbReference type="SFLD" id="SFLDG01129">
    <property type="entry name" value="C1.5:_HAD__Beta-PGM__Phosphata"/>
    <property type="match status" value="1"/>
</dbReference>
<keyword evidence="4" id="KW-0460">Magnesium</keyword>
<dbReference type="EMBL" id="JADFFL010000002">
    <property type="protein sequence ID" value="MBE9661382.1"/>
    <property type="molecule type" value="Genomic_DNA"/>
</dbReference>
<dbReference type="InterPro" id="IPR023214">
    <property type="entry name" value="HAD_sf"/>
</dbReference>
<dbReference type="RefSeq" id="WP_194110573.1">
    <property type="nucleotide sequence ID" value="NZ_JADFFL010000002.1"/>
</dbReference>
<name>A0A929KV92_9SPHI</name>
<dbReference type="GO" id="GO:0003824">
    <property type="term" value="F:catalytic activity"/>
    <property type="evidence" value="ECO:0007669"/>
    <property type="project" value="UniProtKB-ARBA"/>
</dbReference>
<protein>
    <submittedName>
        <fullName evidence="6">HAD family phosphatase</fullName>
    </submittedName>
</protein>
<evidence type="ECO:0000313" key="7">
    <source>
        <dbReference type="Proteomes" id="UP000622475"/>
    </source>
</evidence>